<reference evidence="1 2" key="1">
    <citation type="submission" date="2018-11" db="EMBL/GenBank/DDBJ databases">
        <title>Novel bacteria species description.</title>
        <authorList>
            <person name="Han J.-H."/>
        </authorList>
    </citation>
    <scope>NUCLEOTIDE SEQUENCE [LARGE SCALE GENOMIC DNA]</scope>
    <source>
        <strain evidence="1 2">KCTC23259</strain>
    </source>
</reference>
<dbReference type="EMBL" id="RJUF01000003">
    <property type="protein sequence ID" value="MCP9761823.1"/>
    <property type="molecule type" value="Genomic_DNA"/>
</dbReference>
<evidence type="ECO:0000313" key="1">
    <source>
        <dbReference type="EMBL" id="MCP9761823.1"/>
    </source>
</evidence>
<protein>
    <submittedName>
        <fullName evidence="1">Uncharacterized protein</fullName>
    </submittedName>
</protein>
<keyword evidence="2" id="KW-1185">Reference proteome</keyword>
<dbReference type="AlphaFoldDB" id="A0AAE3GZ22"/>
<accession>A0AAE3GZ22</accession>
<name>A0AAE3GZ22_9BACT</name>
<sequence>MKYLILFVFILSSCRSDSENKQDDECPDKPIYTSYLLKVDSLGEAYSLSFDIEKIDTSLLNGVIVKQFFGINNMLINHSFYFPILKKMGHNVFFSNEICELNGALKIFYFGKKPDIQVIHKKSNICYNRIRDNFYCYIIPCDKVGILKVNILKNGEVLNECIFDVVKNKEIDEMNLFENFSRLLDYSVEEGGLDSIRKARLLKKDF</sequence>
<proteinExistence type="predicted"/>
<dbReference type="Proteomes" id="UP001204144">
    <property type="component" value="Unassembled WGS sequence"/>
</dbReference>
<gene>
    <name evidence="1" type="ORF">EGI31_02570</name>
</gene>
<dbReference type="RefSeq" id="WP_255035566.1">
    <property type="nucleotide sequence ID" value="NZ_RJUF01000003.1"/>
</dbReference>
<evidence type="ECO:0000313" key="2">
    <source>
        <dbReference type="Proteomes" id="UP001204144"/>
    </source>
</evidence>
<comment type="caution">
    <text evidence="1">The sequence shown here is derived from an EMBL/GenBank/DDBJ whole genome shotgun (WGS) entry which is preliminary data.</text>
</comment>
<organism evidence="1 2">
    <name type="scientific">Lacihabitans soyangensis</name>
    <dbReference type="NCBI Taxonomy" id="869394"/>
    <lineage>
        <taxon>Bacteria</taxon>
        <taxon>Pseudomonadati</taxon>
        <taxon>Bacteroidota</taxon>
        <taxon>Cytophagia</taxon>
        <taxon>Cytophagales</taxon>
        <taxon>Leadbetterellaceae</taxon>
        <taxon>Lacihabitans</taxon>
    </lineage>
</organism>